<keyword evidence="9" id="KW-1185">Reference proteome</keyword>
<organism evidence="8 9">
    <name type="scientific">Sphingomonas corticis</name>
    <dbReference type="NCBI Taxonomy" id="2722791"/>
    <lineage>
        <taxon>Bacteria</taxon>
        <taxon>Pseudomonadati</taxon>
        <taxon>Pseudomonadota</taxon>
        <taxon>Alphaproteobacteria</taxon>
        <taxon>Sphingomonadales</taxon>
        <taxon>Sphingomonadaceae</taxon>
        <taxon>Sphingomonas</taxon>
    </lineage>
</organism>
<evidence type="ECO:0000256" key="2">
    <source>
        <dbReference type="ARBA" id="ARBA00011006"/>
    </source>
</evidence>
<dbReference type="RefSeq" id="WP_168133467.1">
    <property type="nucleotide sequence ID" value="NZ_JAAVJH010000002.1"/>
</dbReference>
<name>A0ABX1CQE1_9SPHN</name>
<evidence type="ECO:0000313" key="9">
    <source>
        <dbReference type="Proteomes" id="UP000732399"/>
    </source>
</evidence>
<dbReference type="PANTHER" id="PTHR33884:SF3">
    <property type="entry name" value="UPF0410 PROTEIN YMGE"/>
    <property type="match status" value="1"/>
</dbReference>
<comment type="caution">
    <text evidence="8">The sequence shown here is derived from an EMBL/GenBank/DDBJ whole genome shotgun (WGS) entry which is preliminary data.</text>
</comment>
<keyword evidence="5 7" id="KW-1133">Transmembrane helix</keyword>
<evidence type="ECO:0000256" key="7">
    <source>
        <dbReference type="SAM" id="Phobius"/>
    </source>
</evidence>
<keyword evidence="6 7" id="KW-0472">Membrane</keyword>
<comment type="similarity">
    <text evidence="2">Belongs to the UPF0410 family.</text>
</comment>
<evidence type="ECO:0000256" key="1">
    <source>
        <dbReference type="ARBA" id="ARBA00004651"/>
    </source>
</evidence>
<sequence>MGLIILLIVGGLIGWVASMIMRTDGQQGILLNVVVGIVGALLAGFVVTPLIGGAPITSGSINIQSIIVSLIGAIVLLAIINLFRRGTVR</sequence>
<feature type="transmembrane region" description="Helical" evidence="7">
    <location>
        <begin position="6"/>
        <end position="22"/>
    </location>
</feature>
<dbReference type="EMBL" id="JAAVJH010000002">
    <property type="protein sequence ID" value="NJR77972.1"/>
    <property type="molecule type" value="Genomic_DNA"/>
</dbReference>
<accession>A0ABX1CQE1</accession>
<comment type="subcellular location">
    <subcellularLocation>
        <location evidence="1">Cell membrane</location>
        <topology evidence="1">Multi-pass membrane protein</topology>
    </subcellularLocation>
</comment>
<reference evidence="8 9" key="1">
    <citation type="submission" date="2020-03" db="EMBL/GenBank/DDBJ databases">
        <authorList>
            <person name="Wang L."/>
            <person name="He N."/>
            <person name="Li Y."/>
            <person name="Fang Y."/>
            <person name="Zhang F."/>
        </authorList>
    </citation>
    <scope>NUCLEOTIDE SEQUENCE [LARGE SCALE GENOMIC DNA]</scope>
    <source>
        <strain evidence="8 9">36D10-4-7</strain>
    </source>
</reference>
<evidence type="ECO:0000256" key="4">
    <source>
        <dbReference type="ARBA" id="ARBA00022692"/>
    </source>
</evidence>
<evidence type="ECO:0000313" key="8">
    <source>
        <dbReference type="EMBL" id="NJR77972.1"/>
    </source>
</evidence>
<feature type="transmembrane region" description="Helical" evidence="7">
    <location>
        <begin position="29"/>
        <end position="51"/>
    </location>
</feature>
<keyword evidence="4 7" id="KW-0812">Transmembrane</keyword>
<evidence type="ECO:0000256" key="6">
    <source>
        <dbReference type="ARBA" id="ARBA00023136"/>
    </source>
</evidence>
<evidence type="ECO:0000256" key="3">
    <source>
        <dbReference type="ARBA" id="ARBA00022475"/>
    </source>
</evidence>
<evidence type="ECO:0000256" key="5">
    <source>
        <dbReference type="ARBA" id="ARBA00022989"/>
    </source>
</evidence>
<feature type="transmembrane region" description="Helical" evidence="7">
    <location>
        <begin position="63"/>
        <end position="83"/>
    </location>
</feature>
<dbReference type="InterPro" id="IPR007341">
    <property type="entry name" value="Transgly_assoc"/>
</dbReference>
<dbReference type="Pfam" id="PF04226">
    <property type="entry name" value="Transgly_assoc"/>
    <property type="match status" value="1"/>
</dbReference>
<dbReference type="PANTHER" id="PTHR33884">
    <property type="entry name" value="UPF0410 PROTEIN YMGE"/>
    <property type="match status" value="1"/>
</dbReference>
<protein>
    <submittedName>
        <fullName evidence="8">GlsB/YeaQ/YmgE family stress response membrane protein</fullName>
    </submittedName>
</protein>
<gene>
    <name evidence="8" type="ORF">HBH26_04990</name>
</gene>
<keyword evidence="3" id="KW-1003">Cell membrane</keyword>
<proteinExistence type="inferred from homology"/>
<dbReference type="Proteomes" id="UP000732399">
    <property type="component" value="Unassembled WGS sequence"/>
</dbReference>